<proteinExistence type="predicted"/>
<name>A0AAW0K0A7_QUESU</name>
<organism evidence="1 2">
    <name type="scientific">Quercus suber</name>
    <name type="common">Cork oak</name>
    <dbReference type="NCBI Taxonomy" id="58331"/>
    <lineage>
        <taxon>Eukaryota</taxon>
        <taxon>Viridiplantae</taxon>
        <taxon>Streptophyta</taxon>
        <taxon>Embryophyta</taxon>
        <taxon>Tracheophyta</taxon>
        <taxon>Spermatophyta</taxon>
        <taxon>Magnoliopsida</taxon>
        <taxon>eudicotyledons</taxon>
        <taxon>Gunneridae</taxon>
        <taxon>Pentapetalae</taxon>
        <taxon>rosids</taxon>
        <taxon>fabids</taxon>
        <taxon>Fagales</taxon>
        <taxon>Fagaceae</taxon>
        <taxon>Quercus</taxon>
    </lineage>
</organism>
<comment type="caution">
    <text evidence="1">The sequence shown here is derived from an EMBL/GenBank/DDBJ whole genome shotgun (WGS) entry which is preliminary data.</text>
</comment>
<evidence type="ECO:0000313" key="2">
    <source>
        <dbReference type="Proteomes" id="UP000237347"/>
    </source>
</evidence>
<dbReference type="Proteomes" id="UP000237347">
    <property type="component" value="Unassembled WGS sequence"/>
</dbReference>
<dbReference type="EMBL" id="PKMF04000421">
    <property type="protein sequence ID" value="KAK7832578.1"/>
    <property type="molecule type" value="Genomic_DNA"/>
</dbReference>
<keyword evidence="2" id="KW-1185">Reference proteome</keyword>
<dbReference type="AlphaFoldDB" id="A0AAW0K0A7"/>
<reference evidence="1 2" key="1">
    <citation type="journal article" date="2018" name="Sci. Data">
        <title>The draft genome sequence of cork oak.</title>
        <authorList>
            <person name="Ramos A.M."/>
            <person name="Usie A."/>
            <person name="Barbosa P."/>
            <person name="Barros P.M."/>
            <person name="Capote T."/>
            <person name="Chaves I."/>
            <person name="Simoes F."/>
            <person name="Abreu I."/>
            <person name="Carrasquinho I."/>
            <person name="Faro C."/>
            <person name="Guimaraes J.B."/>
            <person name="Mendonca D."/>
            <person name="Nobrega F."/>
            <person name="Rodrigues L."/>
            <person name="Saibo N.J.M."/>
            <person name="Varela M.C."/>
            <person name="Egas C."/>
            <person name="Matos J."/>
            <person name="Miguel C.M."/>
            <person name="Oliveira M.M."/>
            <person name="Ricardo C.P."/>
            <person name="Goncalves S."/>
        </authorList>
    </citation>
    <scope>NUCLEOTIDE SEQUENCE [LARGE SCALE GENOMIC DNA]</scope>
    <source>
        <strain evidence="2">cv. HL8</strain>
    </source>
</reference>
<evidence type="ECO:0008006" key="3">
    <source>
        <dbReference type="Google" id="ProtNLM"/>
    </source>
</evidence>
<gene>
    <name evidence="1" type="ORF">CFP56_026284</name>
</gene>
<evidence type="ECO:0000313" key="1">
    <source>
        <dbReference type="EMBL" id="KAK7832578.1"/>
    </source>
</evidence>
<accession>A0AAW0K0A7</accession>
<sequence length="134" mass="15802">MEKWDLPGIASLLQSSPYVETLVIDIISSYYESEFLVRSYDGVIHWKSKEVYFKSLLQCLKTVMIFGFRKYFHTMKVFILVVEFLLINAKLLEKMIITEPRVMRNETRNMLLKYLQVFQKLLSLPRTSPQAVAL</sequence>
<protein>
    <recommendedName>
        <fullName evidence="3">FBD domain-containing protein</fullName>
    </recommendedName>
</protein>